<name>A0A9Q4CMI8_MORMO</name>
<dbReference type="RefSeq" id="WP_141651512.1">
    <property type="nucleotide sequence ID" value="NZ_JAACFZ010000008.1"/>
</dbReference>
<dbReference type="Proteomes" id="UP001076655">
    <property type="component" value="Unassembled WGS sequence"/>
</dbReference>
<evidence type="ECO:0000313" key="2">
    <source>
        <dbReference type="Proteomes" id="UP001076655"/>
    </source>
</evidence>
<proteinExistence type="predicted"/>
<gene>
    <name evidence="1" type="ORF">N0392_06045</name>
</gene>
<dbReference type="Gene3D" id="2.60.40.2990">
    <property type="match status" value="1"/>
</dbReference>
<protein>
    <recommendedName>
        <fullName evidence="3">Lipoprotein</fullName>
    </recommendedName>
</protein>
<sequence length="123" mass="13903">MMNKYLLFPVIMLAGCVVVKPEPAGRVTGYADLPGFRYEQQTLVLTVCQDKKAVTSPVVEQRAEVSVLPYYFDFELPRFMIDDKPLRLNVRLLRADQLTVEAEQEQIFLPGEPVSITLKPGSD</sequence>
<dbReference type="InterPro" id="IPR053740">
    <property type="entry name" value="T3SS_Pilotin"/>
</dbReference>
<organism evidence="1 2">
    <name type="scientific">Morganella morganii</name>
    <name type="common">Proteus morganii</name>
    <dbReference type="NCBI Taxonomy" id="582"/>
    <lineage>
        <taxon>Bacteria</taxon>
        <taxon>Pseudomonadati</taxon>
        <taxon>Pseudomonadota</taxon>
        <taxon>Gammaproteobacteria</taxon>
        <taxon>Enterobacterales</taxon>
        <taxon>Morganellaceae</taxon>
        <taxon>Morganella</taxon>
    </lineage>
</organism>
<dbReference type="EMBL" id="JAPNMI010000003">
    <property type="protein sequence ID" value="MCY0789244.1"/>
    <property type="molecule type" value="Genomic_DNA"/>
</dbReference>
<reference evidence="1" key="1">
    <citation type="submission" date="2022-08" db="EMBL/GenBank/DDBJ databases">
        <authorList>
            <person name="Dale J.L."/>
        </authorList>
    </citation>
    <scope>NUCLEOTIDE SEQUENCE</scope>
    <source>
        <strain evidence="1">2022EL-00758</strain>
    </source>
</reference>
<accession>A0A9Q4CMI8</accession>
<evidence type="ECO:0008006" key="3">
    <source>
        <dbReference type="Google" id="ProtNLM"/>
    </source>
</evidence>
<comment type="caution">
    <text evidence="1">The sequence shown here is derived from an EMBL/GenBank/DDBJ whole genome shotgun (WGS) entry which is preliminary data.</text>
</comment>
<evidence type="ECO:0000313" key="1">
    <source>
        <dbReference type="EMBL" id="MCY0789244.1"/>
    </source>
</evidence>
<dbReference type="AlphaFoldDB" id="A0A9Q4CMI8"/>
<dbReference type="PROSITE" id="PS51257">
    <property type="entry name" value="PROKAR_LIPOPROTEIN"/>
    <property type="match status" value="1"/>
</dbReference>